<protein>
    <submittedName>
        <fullName evidence="1">Uncharacterized protein</fullName>
    </submittedName>
</protein>
<proteinExistence type="predicted"/>
<dbReference type="EMBL" id="CM042041">
    <property type="protein sequence ID" value="KAI3712411.1"/>
    <property type="molecule type" value="Genomic_DNA"/>
</dbReference>
<gene>
    <name evidence="1" type="ORF">L1987_70967</name>
</gene>
<name>A0ACB9ARS4_9ASTR</name>
<reference evidence="2" key="1">
    <citation type="journal article" date="2022" name="Mol. Ecol. Resour.">
        <title>The genomes of chicory, endive, great burdock and yacon provide insights into Asteraceae palaeo-polyploidization history and plant inulin production.</title>
        <authorList>
            <person name="Fan W."/>
            <person name="Wang S."/>
            <person name="Wang H."/>
            <person name="Wang A."/>
            <person name="Jiang F."/>
            <person name="Liu H."/>
            <person name="Zhao H."/>
            <person name="Xu D."/>
            <person name="Zhang Y."/>
        </authorList>
    </citation>
    <scope>NUCLEOTIDE SEQUENCE [LARGE SCALE GENOMIC DNA]</scope>
    <source>
        <strain evidence="2">cv. Yunnan</strain>
    </source>
</reference>
<organism evidence="1 2">
    <name type="scientific">Smallanthus sonchifolius</name>
    <dbReference type="NCBI Taxonomy" id="185202"/>
    <lineage>
        <taxon>Eukaryota</taxon>
        <taxon>Viridiplantae</taxon>
        <taxon>Streptophyta</taxon>
        <taxon>Embryophyta</taxon>
        <taxon>Tracheophyta</taxon>
        <taxon>Spermatophyta</taxon>
        <taxon>Magnoliopsida</taxon>
        <taxon>eudicotyledons</taxon>
        <taxon>Gunneridae</taxon>
        <taxon>Pentapetalae</taxon>
        <taxon>asterids</taxon>
        <taxon>campanulids</taxon>
        <taxon>Asterales</taxon>
        <taxon>Asteraceae</taxon>
        <taxon>Asteroideae</taxon>
        <taxon>Heliantheae alliance</taxon>
        <taxon>Millerieae</taxon>
        <taxon>Smallanthus</taxon>
    </lineage>
</organism>
<evidence type="ECO:0000313" key="2">
    <source>
        <dbReference type="Proteomes" id="UP001056120"/>
    </source>
</evidence>
<dbReference type="Proteomes" id="UP001056120">
    <property type="component" value="Linkage Group LG24"/>
</dbReference>
<comment type="caution">
    <text evidence="1">The sequence shown here is derived from an EMBL/GenBank/DDBJ whole genome shotgun (WGS) entry which is preliminary data.</text>
</comment>
<accession>A0ACB9ARS4</accession>
<reference evidence="1 2" key="2">
    <citation type="journal article" date="2022" name="Mol. Ecol. Resour.">
        <title>The genomes of chicory, endive, great burdock and yacon provide insights into Asteraceae paleo-polyploidization history and plant inulin production.</title>
        <authorList>
            <person name="Fan W."/>
            <person name="Wang S."/>
            <person name="Wang H."/>
            <person name="Wang A."/>
            <person name="Jiang F."/>
            <person name="Liu H."/>
            <person name="Zhao H."/>
            <person name="Xu D."/>
            <person name="Zhang Y."/>
        </authorList>
    </citation>
    <scope>NUCLEOTIDE SEQUENCE [LARGE SCALE GENOMIC DNA]</scope>
    <source>
        <strain evidence="2">cv. Yunnan</strain>
        <tissue evidence="1">Leaves</tissue>
    </source>
</reference>
<evidence type="ECO:0000313" key="1">
    <source>
        <dbReference type="EMBL" id="KAI3712411.1"/>
    </source>
</evidence>
<sequence length="212" mass="23206">MVEAKEYSQFYESGNVPGGYAADSVVRNGGSNDLGSLEMVEVVEESVEVASPRGKEEVRGHVRKFEVKKLNEGHGKVDYAFRSASKPADNRKDPATSNFDANLINILSQGHSRSRKRPRSEDPFKLNELLGLNVDQGEQQNRGPSGNNEKPASFGIANFDLNVRVSPVNSAIGSVNQIGRGRMEKVAGERVSHSPQVDNMEVEIQDPLEIGR</sequence>
<keyword evidence="2" id="KW-1185">Reference proteome</keyword>